<name>A0A6L5X8U7_9FIRM</name>
<dbReference type="Proteomes" id="UP000481852">
    <property type="component" value="Unassembled WGS sequence"/>
</dbReference>
<sequence length="336" mass="37537">MIVAPTRLGQTALSRETLAEDKKQCHKIGPVGIGGRALYTNSFYISRCYYTCWQDIRRVFKRVAMSKGGFTGKGIFATTPYLVVQRSDGTEQQCNFKIEAEVDEALEEIHKRHPEIPVYSAEAEKKLRKAKAEQEARYLKELPEDALETIQELERAKAYLQKDERYSKLIVFAAKQKRSLDGTKTSLKTLAALIDAGSVALIAAGLYLRMVKGNSMGIYLALFGGAFILSVAASQILPTPHRNRKTAQADWEEALRQMKGYIGKTDTFPVPPQYAHPVVLDRMIRVVREGRAADEEGALEAVKKDLKALNASVTVSQQEYDEVVTIKPLFIVSGYQ</sequence>
<protein>
    <submittedName>
        <fullName evidence="3">ATPase P</fullName>
    </submittedName>
</protein>
<evidence type="ECO:0000256" key="1">
    <source>
        <dbReference type="SAM" id="Coils"/>
    </source>
</evidence>
<dbReference type="EMBL" id="VULZ01000011">
    <property type="protein sequence ID" value="MSS15426.1"/>
    <property type="molecule type" value="Genomic_DNA"/>
</dbReference>
<feature type="transmembrane region" description="Helical" evidence="2">
    <location>
        <begin position="216"/>
        <end position="237"/>
    </location>
</feature>
<dbReference type="RefSeq" id="WP_154526257.1">
    <property type="nucleotide sequence ID" value="NZ_VULZ01000011.1"/>
</dbReference>
<gene>
    <name evidence="3" type="ORF">FYJ35_10330</name>
</gene>
<keyword evidence="1" id="KW-0175">Coiled coil</keyword>
<keyword evidence="2" id="KW-0472">Membrane</keyword>
<reference evidence="3 4" key="1">
    <citation type="submission" date="2019-08" db="EMBL/GenBank/DDBJ databases">
        <title>In-depth cultivation of the pig gut microbiome towards novel bacterial diversity and tailored functional studies.</title>
        <authorList>
            <person name="Wylensek D."/>
            <person name="Hitch T.C.A."/>
            <person name="Clavel T."/>
        </authorList>
    </citation>
    <scope>NUCLEOTIDE SEQUENCE [LARGE SCALE GENOMIC DNA]</scope>
    <source>
        <strain evidence="3 4">Oil+RF-744-WCA-WT-11</strain>
    </source>
</reference>
<accession>A0A6L5X8U7</accession>
<keyword evidence="2" id="KW-0812">Transmembrane</keyword>
<keyword evidence="2" id="KW-1133">Transmembrane helix</keyword>
<dbReference type="AlphaFoldDB" id="A0A6L5X8U7"/>
<organism evidence="3 4">
    <name type="scientific">Porcincola intestinalis</name>
    <dbReference type="NCBI Taxonomy" id="2606632"/>
    <lineage>
        <taxon>Bacteria</taxon>
        <taxon>Bacillati</taxon>
        <taxon>Bacillota</taxon>
        <taxon>Clostridia</taxon>
        <taxon>Lachnospirales</taxon>
        <taxon>Lachnospiraceae</taxon>
        <taxon>Porcincola</taxon>
    </lineage>
</organism>
<comment type="caution">
    <text evidence="3">The sequence shown here is derived from an EMBL/GenBank/DDBJ whole genome shotgun (WGS) entry which is preliminary data.</text>
</comment>
<feature type="coiled-coil region" evidence="1">
    <location>
        <begin position="292"/>
        <end position="319"/>
    </location>
</feature>
<keyword evidence="4" id="KW-1185">Reference proteome</keyword>
<evidence type="ECO:0000313" key="4">
    <source>
        <dbReference type="Proteomes" id="UP000481852"/>
    </source>
</evidence>
<proteinExistence type="predicted"/>
<evidence type="ECO:0000313" key="3">
    <source>
        <dbReference type="EMBL" id="MSS15426.1"/>
    </source>
</evidence>
<feature type="transmembrane region" description="Helical" evidence="2">
    <location>
        <begin position="187"/>
        <end position="210"/>
    </location>
</feature>
<evidence type="ECO:0000256" key="2">
    <source>
        <dbReference type="SAM" id="Phobius"/>
    </source>
</evidence>